<organism evidence="1 2">
    <name type="scientific">Niabella soli DSM 19437</name>
    <dbReference type="NCBI Taxonomy" id="929713"/>
    <lineage>
        <taxon>Bacteria</taxon>
        <taxon>Pseudomonadati</taxon>
        <taxon>Bacteroidota</taxon>
        <taxon>Chitinophagia</taxon>
        <taxon>Chitinophagales</taxon>
        <taxon>Chitinophagaceae</taxon>
        <taxon>Niabella</taxon>
    </lineage>
</organism>
<proteinExistence type="predicted"/>
<keyword evidence="2" id="KW-1185">Reference proteome</keyword>
<dbReference type="AlphaFoldDB" id="W0F7G2"/>
<gene>
    <name evidence="1" type="ORF">NIASO_05200</name>
</gene>
<evidence type="ECO:0000313" key="2">
    <source>
        <dbReference type="Proteomes" id="UP000003586"/>
    </source>
</evidence>
<accession>W0F7G2</accession>
<dbReference type="KEGG" id="nso:NIASO_05200"/>
<dbReference type="EMBL" id="CP007035">
    <property type="protein sequence ID" value="AHF17286.1"/>
    <property type="molecule type" value="Genomic_DNA"/>
</dbReference>
<sequence>MHFLAYDSIIDRVTKSCGTWFAGKAEKDVFNRV</sequence>
<name>W0F7G2_9BACT</name>
<reference evidence="1 2" key="1">
    <citation type="submission" date="2013-12" db="EMBL/GenBank/DDBJ databases">
        <authorList>
            <consortium name="DOE Joint Genome Institute"/>
            <person name="Eisen J."/>
            <person name="Huntemann M."/>
            <person name="Han J."/>
            <person name="Chen A."/>
            <person name="Kyrpides N."/>
            <person name="Mavromatis K."/>
            <person name="Markowitz V."/>
            <person name="Palaniappan K."/>
            <person name="Ivanova N."/>
            <person name="Schaumberg A."/>
            <person name="Pati A."/>
            <person name="Liolios K."/>
            <person name="Nordberg H.P."/>
            <person name="Cantor M.N."/>
            <person name="Hua S.X."/>
            <person name="Woyke T."/>
        </authorList>
    </citation>
    <scope>NUCLEOTIDE SEQUENCE [LARGE SCALE GENOMIC DNA]</scope>
    <source>
        <strain evidence="2">DSM 19437</strain>
    </source>
</reference>
<protein>
    <submittedName>
        <fullName evidence="1">Uncharacterized protein</fullName>
    </submittedName>
</protein>
<dbReference type="HOGENOM" id="CLU_3382884_0_0_10"/>
<dbReference type="Proteomes" id="UP000003586">
    <property type="component" value="Chromosome"/>
</dbReference>
<evidence type="ECO:0000313" key="1">
    <source>
        <dbReference type="EMBL" id="AHF17286.1"/>
    </source>
</evidence>